<reference evidence="4" key="1">
    <citation type="submission" date="2019-06" db="EMBL/GenBank/DDBJ databases">
        <authorList>
            <person name="Palmer J.M."/>
        </authorList>
    </citation>
    <scope>NUCLEOTIDE SEQUENCE</scope>
    <source>
        <strain evidence="4">TWF679</strain>
    </source>
</reference>
<evidence type="ECO:0008006" key="6">
    <source>
        <dbReference type="Google" id="ProtNLM"/>
    </source>
</evidence>
<evidence type="ECO:0000313" key="5">
    <source>
        <dbReference type="Proteomes" id="UP000614610"/>
    </source>
</evidence>
<dbReference type="SUPFAM" id="SSF53167">
    <property type="entry name" value="Purine and uridine phosphorylases"/>
    <property type="match status" value="1"/>
</dbReference>
<sequence>MSGDNAPQSIEWSLFQNLGWYIHRRLQPFEHSSVAKSAKARHNRRKFRALEADLRHALLLENINITSPGDSNGPFLGVPKNGGESLAWIVHFLECHVNQKFLSLVDSKLGQTGSNQPLPIKPPQHMALSRLINCLKATAGGSDPDFNAINLVLKINGRPPMFSIKDLSTVRQALKKVRQLNAIFTRHQSQQISSSKKRSRSPTRQEECRETKTRIQKLGFRKHAQAALDAFYRFLPCGNPHKVLLRFQDEDSSGSLDFFLSGCSTDEWQEVQCENYTPRNSICKVHNLCQTLRQRTETRLRMVIELLEDGSQTIHYSPQPSLRLYPKSYPSQSLEDLIKSRRLQSINFQNTFLPPIDLFSLKEKRTLALKLSLCFLNFFDSYFMKHSWAPAKIMFLILPNTKIQDSDFYITCSLEESYQQGRYRPGDPVLTSFARLLLEIDEGNTWPETDFDGNKIDISSPKATWANLCTYVEDAKQNRGQTPYLDAVTRILYLHKELNEIEDMVDYETTEKIDAKLRDLMYTNIVQLLELEVRPDVRGRLIGNFDGNTRNVLNEPTFERPHQRALTEIPESGVDDEMSFEPTPDVQTECHVAIVCALSLEATAMLGLFDEIYDKGSEAYHKKEGDRNAYTVGRIGNQNVVLCHLPGIGTSRASSAAANLRMSYTEIKIALIVGVCGAIPMLPDGKEIFLGDIIISDSVVKYDFGRQLPHKYERKSDKEEILGPVDKEIKALLSKLETQKSSELFCHDAAGALRTLQNGNNSEYRYPGRNNDILFTAEYPHQMYEGAQRTSGCIGCSSPGLACDEVRKRDCRTPGCQQKKIKRTRLEHSNTLPAIHIGRIASADTVMKSGQHRDELALNEGVIGFEMEGAGIWDQLPCVVIKGVCDYADTHKNKKWQPYAAATAAAGASAFLRFWASNTSRR</sequence>
<evidence type="ECO:0000259" key="2">
    <source>
        <dbReference type="Pfam" id="PF01048"/>
    </source>
</evidence>
<feature type="domain" description="Nucleoside phosphorylase" evidence="2">
    <location>
        <begin position="592"/>
        <end position="714"/>
    </location>
</feature>
<comment type="caution">
    <text evidence="4">The sequence shown here is derived from an EMBL/GenBank/DDBJ whole genome shotgun (WGS) entry which is preliminary data.</text>
</comment>
<dbReference type="InterPro" id="IPR000845">
    <property type="entry name" value="Nucleoside_phosphorylase_d"/>
</dbReference>
<organism evidence="4 5">
    <name type="scientific">Orbilia oligospora</name>
    <name type="common">Nematode-trapping fungus</name>
    <name type="synonym">Arthrobotrys oligospora</name>
    <dbReference type="NCBI Taxonomy" id="2813651"/>
    <lineage>
        <taxon>Eukaryota</taxon>
        <taxon>Fungi</taxon>
        <taxon>Dikarya</taxon>
        <taxon>Ascomycota</taxon>
        <taxon>Pezizomycotina</taxon>
        <taxon>Orbiliomycetes</taxon>
        <taxon>Orbiliales</taxon>
        <taxon>Orbiliaceae</taxon>
        <taxon>Orbilia</taxon>
    </lineage>
</organism>
<dbReference type="AlphaFoldDB" id="A0A8H8VM94"/>
<protein>
    <recommendedName>
        <fullName evidence="6">Nucleoside phosphorylase domain-containing protein</fullName>
    </recommendedName>
</protein>
<gene>
    <name evidence="4" type="ORF">TWF679_004208</name>
</gene>
<dbReference type="Gene3D" id="3.40.50.1580">
    <property type="entry name" value="Nucleoside phosphorylase domain"/>
    <property type="match status" value="1"/>
</dbReference>
<dbReference type="InterPro" id="IPR056002">
    <property type="entry name" value="DUF7580"/>
</dbReference>
<dbReference type="InterPro" id="IPR035994">
    <property type="entry name" value="Nucleoside_phosphorylase_sf"/>
</dbReference>
<evidence type="ECO:0000313" key="4">
    <source>
        <dbReference type="EMBL" id="KAF3223010.1"/>
    </source>
</evidence>
<name>A0A8H8VM94_ORBOL</name>
<dbReference type="Proteomes" id="UP000614610">
    <property type="component" value="Unassembled WGS sequence"/>
</dbReference>
<dbReference type="GO" id="GO:0003824">
    <property type="term" value="F:catalytic activity"/>
    <property type="evidence" value="ECO:0007669"/>
    <property type="project" value="InterPro"/>
</dbReference>
<dbReference type="EMBL" id="WIWT01000002">
    <property type="protein sequence ID" value="KAF3223010.1"/>
    <property type="molecule type" value="Genomic_DNA"/>
</dbReference>
<dbReference type="GO" id="GO:0009116">
    <property type="term" value="P:nucleoside metabolic process"/>
    <property type="evidence" value="ECO:0007669"/>
    <property type="project" value="InterPro"/>
</dbReference>
<accession>A0A8H8VM94</accession>
<dbReference type="PANTHER" id="PTHR46082:SF6">
    <property type="entry name" value="AAA+ ATPASE DOMAIN-CONTAINING PROTEIN-RELATED"/>
    <property type="match status" value="1"/>
</dbReference>
<proteinExistence type="predicted"/>
<evidence type="ECO:0000259" key="3">
    <source>
        <dbReference type="Pfam" id="PF24476"/>
    </source>
</evidence>
<feature type="domain" description="DUF7580" evidence="3">
    <location>
        <begin position="217"/>
        <end position="535"/>
    </location>
</feature>
<feature type="region of interest" description="Disordered" evidence="1">
    <location>
        <begin position="187"/>
        <end position="209"/>
    </location>
</feature>
<dbReference type="Pfam" id="PF01048">
    <property type="entry name" value="PNP_UDP_1"/>
    <property type="match status" value="1"/>
</dbReference>
<dbReference type="InterPro" id="IPR053137">
    <property type="entry name" value="NLR-like"/>
</dbReference>
<dbReference type="PANTHER" id="PTHR46082">
    <property type="entry name" value="ATP/GTP-BINDING PROTEIN-RELATED"/>
    <property type="match status" value="1"/>
</dbReference>
<dbReference type="OrthoDB" id="194358at2759"/>
<evidence type="ECO:0000256" key="1">
    <source>
        <dbReference type="SAM" id="MobiDB-lite"/>
    </source>
</evidence>
<dbReference type="Pfam" id="PF24476">
    <property type="entry name" value="DUF7580"/>
    <property type="match status" value="1"/>
</dbReference>